<evidence type="ECO:0000259" key="1">
    <source>
        <dbReference type="Pfam" id="PF02350"/>
    </source>
</evidence>
<dbReference type="InterPro" id="IPR003331">
    <property type="entry name" value="UDP_GlcNAc_Epimerase_2_dom"/>
</dbReference>
<keyword evidence="2" id="KW-0378">Hydrolase</keyword>
<name>A0ABY8QB89_9RHOB</name>
<dbReference type="SUPFAM" id="SSF53756">
    <property type="entry name" value="UDP-Glycosyltransferase/glycogen phosphorylase"/>
    <property type="match status" value="1"/>
</dbReference>
<gene>
    <name evidence="2" type="primary">neuC</name>
    <name evidence="2" type="ORF">QF092_14220</name>
</gene>
<keyword evidence="2" id="KW-0326">Glycosidase</keyword>
<evidence type="ECO:0000313" key="3">
    <source>
        <dbReference type="Proteomes" id="UP001230978"/>
    </source>
</evidence>
<sequence length="361" mass="38537">MEKTLIGLSGLPELQIYVVVTGQHLLPTYGNTIKDILASGLPLAGQIPVALSGADGAEMGRALATELVGFLDLWSKDRPDLVLVLGDRGEMLAATLAAVHLGIPVGHLHGGELSGTLDESFRHAISKLAHFHFAANEESAERLRRMGERPEHIWVVGAPGLVGLADGIRHDDGWLARTLPLRPGQYHRALVVFHPVVQEAASAAQQIETLLETLNNEGCAALVLRPNSDAGGASINAYLDRMQAEGWLTVIDHFNRESYLAALAQADALVGNSSSGIIESASLGTPCLNLGSRQNGRLRNGNVVDCAEFNIPAISQALRRTLAMKGPFENLYGDGRTIERLGAVLPSLPLDQAVLAKRNAY</sequence>
<keyword evidence="3" id="KW-1185">Reference proteome</keyword>
<dbReference type="EMBL" id="CP124535">
    <property type="protein sequence ID" value="WGV18118.1"/>
    <property type="molecule type" value="Genomic_DNA"/>
</dbReference>
<dbReference type="PANTHER" id="PTHR43174">
    <property type="entry name" value="UDP-N-ACETYLGLUCOSAMINE 2-EPIMERASE"/>
    <property type="match status" value="1"/>
</dbReference>
<dbReference type="NCBIfam" id="TIGR03568">
    <property type="entry name" value="NeuC_NnaA"/>
    <property type="match status" value="1"/>
</dbReference>
<reference evidence="2 3" key="1">
    <citation type="submission" date="2023-04" db="EMBL/GenBank/DDBJ databases">
        <title>YMD61, complete Genome.</title>
        <authorList>
            <person name="Zhang J."/>
        </authorList>
    </citation>
    <scope>NUCLEOTIDE SEQUENCE [LARGE SCALE GENOMIC DNA]</scope>
    <source>
        <strain evidence="2 3">YMD61</strain>
    </source>
</reference>
<evidence type="ECO:0000313" key="2">
    <source>
        <dbReference type="EMBL" id="WGV18118.1"/>
    </source>
</evidence>
<dbReference type="GO" id="GO:0016798">
    <property type="term" value="F:hydrolase activity, acting on glycosyl bonds"/>
    <property type="evidence" value="ECO:0007669"/>
    <property type="project" value="UniProtKB-KW"/>
</dbReference>
<dbReference type="EC" id="3.2.1.183" evidence="2"/>
<feature type="domain" description="UDP-N-acetylglucosamine 2-epimerase" evidence="1">
    <location>
        <begin position="12"/>
        <end position="345"/>
    </location>
</feature>
<protein>
    <submittedName>
        <fullName evidence="2">UDP-N-acetylglucosamine 2-epimerase</fullName>
        <ecNumber evidence="2">3.2.1.183</ecNumber>
    </submittedName>
</protein>
<organism evidence="2 3">
    <name type="scientific">Fuscovulum ytuae</name>
    <dbReference type="NCBI Taxonomy" id="3042299"/>
    <lineage>
        <taxon>Bacteria</taxon>
        <taxon>Pseudomonadati</taxon>
        <taxon>Pseudomonadota</taxon>
        <taxon>Alphaproteobacteria</taxon>
        <taxon>Rhodobacterales</taxon>
        <taxon>Paracoccaceae</taxon>
        <taxon>Fuscovulum</taxon>
    </lineage>
</organism>
<dbReference type="InterPro" id="IPR029767">
    <property type="entry name" value="WecB-like"/>
</dbReference>
<dbReference type="Pfam" id="PF02350">
    <property type="entry name" value="Epimerase_2"/>
    <property type="match status" value="1"/>
</dbReference>
<proteinExistence type="predicted"/>
<dbReference type="Gene3D" id="3.40.50.2000">
    <property type="entry name" value="Glycogen Phosphorylase B"/>
    <property type="match status" value="2"/>
</dbReference>
<accession>A0ABY8QB89</accession>
<dbReference type="PANTHER" id="PTHR43174:SF3">
    <property type="entry name" value="UDP-N-ACETYLGLUCOSAMINE 2-EPIMERASE"/>
    <property type="match status" value="1"/>
</dbReference>
<dbReference type="InterPro" id="IPR020004">
    <property type="entry name" value="UDP-GlcNAc_Epase"/>
</dbReference>
<dbReference type="Proteomes" id="UP001230978">
    <property type="component" value="Chromosome"/>
</dbReference>